<dbReference type="InterPro" id="IPR050601">
    <property type="entry name" value="CPA3_antiporter_subunitC"/>
</dbReference>
<feature type="transmembrane region" description="Helical" evidence="7">
    <location>
        <begin position="72"/>
        <end position="93"/>
    </location>
</feature>
<proteinExistence type="inferred from homology"/>
<evidence type="ECO:0000313" key="9">
    <source>
        <dbReference type="Proteomes" id="UP000268469"/>
    </source>
</evidence>
<keyword evidence="3" id="KW-1003">Cell membrane</keyword>
<evidence type="ECO:0000256" key="1">
    <source>
        <dbReference type="ARBA" id="ARBA00004651"/>
    </source>
</evidence>
<organism evidence="8 9">
    <name type="scientific">candidate division WOR-3 bacterium</name>
    <dbReference type="NCBI Taxonomy" id="2052148"/>
    <lineage>
        <taxon>Bacteria</taxon>
        <taxon>Bacteria division WOR-3</taxon>
    </lineage>
</organism>
<name>A0A660SM53_UNCW3</name>
<dbReference type="Pfam" id="PF00420">
    <property type="entry name" value="Oxidored_q2"/>
    <property type="match status" value="1"/>
</dbReference>
<protein>
    <submittedName>
        <fullName evidence="8">Cation:proton antiporter</fullName>
    </submittedName>
</protein>
<comment type="subcellular location">
    <subcellularLocation>
        <location evidence="1">Cell membrane</location>
        <topology evidence="1">Multi-pass membrane protein</topology>
    </subcellularLocation>
</comment>
<dbReference type="PANTHER" id="PTHR34583:SF2">
    <property type="entry name" value="ANTIPORTER SUBUNIT MNHC2-RELATED"/>
    <property type="match status" value="1"/>
</dbReference>
<dbReference type="EMBL" id="QNBE01000001">
    <property type="protein sequence ID" value="RKX71847.1"/>
    <property type="molecule type" value="Genomic_DNA"/>
</dbReference>
<dbReference type="GO" id="GO:0005886">
    <property type="term" value="C:plasma membrane"/>
    <property type="evidence" value="ECO:0007669"/>
    <property type="project" value="UniProtKB-SubCell"/>
</dbReference>
<feature type="transmembrane region" description="Helical" evidence="7">
    <location>
        <begin position="27"/>
        <end position="47"/>
    </location>
</feature>
<dbReference type="Proteomes" id="UP000268469">
    <property type="component" value="Unassembled WGS sequence"/>
</dbReference>
<dbReference type="Gene3D" id="1.10.287.3510">
    <property type="match status" value="1"/>
</dbReference>
<evidence type="ECO:0000313" key="8">
    <source>
        <dbReference type="EMBL" id="RKX71847.1"/>
    </source>
</evidence>
<sequence length="112" mass="12404">MFFFITTLILIIIGLYAIVTKTNLIRIIIGFAILEYAINFFFALVGFKKGALAPIITQVDGPKNFVDPIPQALVLTAIVIGLATTALMLSFAIKLYQKHKTFDITKIKELKG</sequence>
<gene>
    <name evidence="8" type="ORF">DRP53_00195</name>
</gene>
<keyword evidence="4 7" id="KW-0812">Transmembrane</keyword>
<keyword evidence="5 7" id="KW-1133">Transmembrane helix</keyword>
<comment type="similarity">
    <text evidence="2">Belongs to the CPA3 antiporters (TC 2.A.63) subunit C family.</text>
</comment>
<evidence type="ECO:0000256" key="2">
    <source>
        <dbReference type="ARBA" id="ARBA00010388"/>
    </source>
</evidence>
<reference evidence="8 9" key="1">
    <citation type="submission" date="2018-06" db="EMBL/GenBank/DDBJ databases">
        <title>Extensive metabolic versatility and redundancy in microbially diverse, dynamic hydrothermal sediments.</title>
        <authorList>
            <person name="Dombrowski N."/>
            <person name="Teske A."/>
            <person name="Baker B.J."/>
        </authorList>
    </citation>
    <scope>NUCLEOTIDE SEQUENCE [LARGE SCALE GENOMIC DNA]</scope>
    <source>
        <strain evidence="8">B36_G15</strain>
    </source>
</reference>
<dbReference type="PANTHER" id="PTHR34583">
    <property type="entry name" value="ANTIPORTER SUBUNIT MNHC2-RELATED"/>
    <property type="match status" value="1"/>
</dbReference>
<evidence type="ECO:0000256" key="5">
    <source>
        <dbReference type="ARBA" id="ARBA00022989"/>
    </source>
</evidence>
<keyword evidence="6 7" id="KW-0472">Membrane</keyword>
<evidence type="ECO:0000256" key="6">
    <source>
        <dbReference type="ARBA" id="ARBA00023136"/>
    </source>
</evidence>
<comment type="caution">
    <text evidence="8">The sequence shown here is derived from an EMBL/GenBank/DDBJ whole genome shotgun (WGS) entry which is preliminary data.</text>
</comment>
<accession>A0A660SM53</accession>
<dbReference type="AlphaFoldDB" id="A0A660SM53"/>
<evidence type="ECO:0000256" key="7">
    <source>
        <dbReference type="SAM" id="Phobius"/>
    </source>
</evidence>
<evidence type="ECO:0000256" key="3">
    <source>
        <dbReference type="ARBA" id="ARBA00022475"/>
    </source>
</evidence>
<evidence type="ECO:0000256" key="4">
    <source>
        <dbReference type="ARBA" id="ARBA00022692"/>
    </source>
</evidence>
<dbReference type="InterPro" id="IPR039428">
    <property type="entry name" value="NUOK/Mnh_C1-like"/>
</dbReference>